<feature type="compositionally biased region" description="Low complexity" evidence="1">
    <location>
        <begin position="143"/>
        <end position="157"/>
    </location>
</feature>
<feature type="region of interest" description="Disordered" evidence="1">
    <location>
        <begin position="118"/>
        <end position="157"/>
    </location>
</feature>
<dbReference type="Gene3D" id="1.20.1280.50">
    <property type="match status" value="1"/>
</dbReference>
<protein>
    <recommendedName>
        <fullName evidence="2">F-box domain-containing protein</fullName>
    </recommendedName>
</protein>
<evidence type="ECO:0000259" key="2">
    <source>
        <dbReference type="Pfam" id="PF12937"/>
    </source>
</evidence>
<reference evidence="4" key="1">
    <citation type="submission" date="2024-06" db="EMBL/GenBank/DDBJ databases">
        <authorList>
            <person name="Ryan C."/>
        </authorList>
    </citation>
    <scope>NUCLEOTIDE SEQUENCE [LARGE SCALE GENOMIC DNA]</scope>
</reference>
<dbReference type="AlphaFoldDB" id="A0ABC9FG60"/>
<dbReference type="Proteomes" id="UP001497457">
    <property type="component" value="Chromosome 6rd"/>
</dbReference>
<dbReference type="InterPro" id="IPR036047">
    <property type="entry name" value="F-box-like_dom_sf"/>
</dbReference>
<dbReference type="PANTHER" id="PTHR33207">
    <property type="entry name" value="F-BOX DOMAIN CONTAINING PROTEIN-RELATED"/>
    <property type="match status" value="1"/>
</dbReference>
<keyword evidence="4" id="KW-1185">Reference proteome</keyword>
<dbReference type="EMBL" id="OZ075116">
    <property type="protein sequence ID" value="CAL5074880.1"/>
    <property type="molecule type" value="Genomic_DNA"/>
</dbReference>
<dbReference type="SUPFAM" id="SSF81383">
    <property type="entry name" value="F-box domain"/>
    <property type="match status" value="1"/>
</dbReference>
<accession>A0ABC9FG60</accession>
<organism evidence="3 4">
    <name type="scientific">Urochloa decumbens</name>
    <dbReference type="NCBI Taxonomy" id="240449"/>
    <lineage>
        <taxon>Eukaryota</taxon>
        <taxon>Viridiplantae</taxon>
        <taxon>Streptophyta</taxon>
        <taxon>Embryophyta</taxon>
        <taxon>Tracheophyta</taxon>
        <taxon>Spermatophyta</taxon>
        <taxon>Magnoliopsida</taxon>
        <taxon>Liliopsida</taxon>
        <taxon>Poales</taxon>
        <taxon>Poaceae</taxon>
        <taxon>PACMAD clade</taxon>
        <taxon>Panicoideae</taxon>
        <taxon>Panicodae</taxon>
        <taxon>Paniceae</taxon>
        <taxon>Melinidinae</taxon>
        <taxon>Urochloa</taxon>
    </lineage>
</organism>
<dbReference type="Pfam" id="PF12937">
    <property type="entry name" value="F-box-like"/>
    <property type="match status" value="1"/>
</dbReference>
<evidence type="ECO:0000313" key="4">
    <source>
        <dbReference type="Proteomes" id="UP001497457"/>
    </source>
</evidence>
<feature type="compositionally biased region" description="Polar residues" evidence="1">
    <location>
        <begin position="124"/>
        <end position="142"/>
    </location>
</feature>
<dbReference type="InterPro" id="IPR001810">
    <property type="entry name" value="F-box_dom"/>
</dbReference>
<feature type="domain" description="F-box" evidence="2">
    <location>
        <begin position="27"/>
        <end position="61"/>
    </location>
</feature>
<proteinExistence type="predicted"/>
<feature type="compositionally biased region" description="Basic residues" evidence="1">
    <location>
        <begin position="1"/>
        <end position="13"/>
    </location>
</feature>
<reference evidence="3 4" key="2">
    <citation type="submission" date="2024-10" db="EMBL/GenBank/DDBJ databases">
        <authorList>
            <person name="Ryan C."/>
        </authorList>
    </citation>
    <scope>NUCLEOTIDE SEQUENCE [LARGE SCALE GENOMIC DNA]</scope>
</reference>
<dbReference type="CDD" id="cd09917">
    <property type="entry name" value="F-box_SF"/>
    <property type="match status" value="1"/>
</dbReference>
<gene>
    <name evidence="3" type="ORF">URODEC1_LOCUS105432</name>
</gene>
<name>A0ABC9FG60_9POAL</name>
<evidence type="ECO:0000313" key="3">
    <source>
        <dbReference type="EMBL" id="CAL5074880.1"/>
    </source>
</evidence>
<sequence>MEKKAAAMRRKKPTPATTRRPTTQEKDVPDHLLVLVMRRLDSHISFLRAAAVCKRWRRVVYVVLTRPGFIYPFGHYHVPDPSYSPAVGRRSTVFIPAPRSTVNSGRFSLDFLPRGRRPGAAASYRTSSSANRSPGGTAGSNLTRTPSTTFASAPSSPRTDFTVICVTYDRSDRMAQDVGPLTVRLYSDRYRRGWGWLDKVSSYNHITGAESAIYAGRSAGLICWSIDDQGNARGRGRQNRCNFRFVDEVREVVYPEIVRLACLIGDELRVYVEEAQGHTRNWVLKRKLCLPEATLGLPRRKACYFGLIPKLVTAGDGYIVLTPAEETWLFSVELKTMRMEREHSRNRIAGEVYTYELQTSPNVHASVVKCKREGHGPFRRGVGSCSHICVCG</sequence>
<feature type="region of interest" description="Disordered" evidence="1">
    <location>
        <begin position="1"/>
        <end position="25"/>
    </location>
</feature>
<evidence type="ECO:0000256" key="1">
    <source>
        <dbReference type="SAM" id="MobiDB-lite"/>
    </source>
</evidence>